<protein>
    <submittedName>
        <fullName evidence="2">Uncharacterized protein</fullName>
    </submittedName>
</protein>
<sequence length="335" mass="36277">MNSPSTLGTQTDAHARMLLGPDESSLQSKLAHANIKWPAAFRRGVRACIWFIRRQVRINAAVVASSQKAASREMVARARSGMVVFVEMARFGTGRVSAKELSVFSTLETRKNNPTPLGSQTKNPKPTPIFAYSTSIPDFGSKGTKRPAFFRRSVHPHLAFIQRKVRTTAALVPSSQKAASPGMVARFGNGGGRRDSELQNGPRPARECARGMTPADGTFPTGPTFRRPCKSGGNPTPDLLTLVRSHVRQYTSHEAHFPPAPLSSHLQKPTFRVVRNDPAPHPNVTPSVRLPPPPQRSRVAAACVGRIMHSRPSDPLHPIGRSGDGGGSVCVRLLC</sequence>
<reference evidence="3" key="1">
    <citation type="journal article" date="2018" name="Nat. Microbiol.">
        <title>Leveraging single-cell genomics to expand the fungal tree of life.</title>
        <authorList>
            <person name="Ahrendt S.R."/>
            <person name="Quandt C.A."/>
            <person name="Ciobanu D."/>
            <person name="Clum A."/>
            <person name="Salamov A."/>
            <person name="Andreopoulos B."/>
            <person name="Cheng J.F."/>
            <person name="Woyke T."/>
            <person name="Pelin A."/>
            <person name="Henrissat B."/>
            <person name="Reynolds N.K."/>
            <person name="Benny G.L."/>
            <person name="Smith M.E."/>
            <person name="James T.Y."/>
            <person name="Grigoriev I.V."/>
        </authorList>
    </citation>
    <scope>NUCLEOTIDE SEQUENCE [LARGE SCALE GENOMIC DNA]</scope>
</reference>
<dbReference type="AlphaFoldDB" id="A0A4P9W384"/>
<name>A0A4P9W384_9FUNG</name>
<evidence type="ECO:0000256" key="1">
    <source>
        <dbReference type="SAM" id="MobiDB-lite"/>
    </source>
</evidence>
<evidence type="ECO:0000313" key="2">
    <source>
        <dbReference type="EMBL" id="RKO85805.1"/>
    </source>
</evidence>
<feature type="region of interest" description="Disordered" evidence="1">
    <location>
        <begin position="172"/>
        <end position="235"/>
    </location>
</feature>
<dbReference type="EMBL" id="KZ998728">
    <property type="protein sequence ID" value="RKO85805.1"/>
    <property type="molecule type" value="Genomic_DNA"/>
</dbReference>
<proteinExistence type="predicted"/>
<organism evidence="2 3">
    <name type="scientific">Blyttiomyces helicus</name>
    <dbReference type="NCBI Taxonomy" id="388810"/>
    <lineage>
        <taxon>Eukaryota</taxon>
        <taxon>Fungi</taxon>
        <taxon>Fungi incertae sedis</taxon>
        <taxon>Chytridiomycota</taxon>
        <taxon>Chytridiomycota incertae sedis</taxon>
        <taxon>Chytridiomycetes</taxon>
        <taxon>Chytridiomycetes incertae sedis</taxon>
        <taxon>Blyttiomyces</taxon>
    </lineage>
</organism>
<evidence type="ECO:0000313" key="3">
    <source>
        <dbReference type="Proteomes" id="UP000269721"/>
    </source>
</evidence>
<gene>
    <name evidence="2" type="ORF">BDK51DRAFT_43063</name>
</gene>
<accession>A0A4P9W384</accession>
<keyword evidence="3" id="KW-1185">Reference proteome</keyword>
<dbReference type="Proteomes" id="UP000269721">
    <property type="component" value="Unassembled WGS sequence"/>
</dbReference>